<protein>
    <submittedName>
        <fullName evidence="2">Uncharacterized protein</fullName>
    </submittedName>
</protein>
<evidence type="ECO:0000256" key="1">
    <source>
        <dbReference type="SAM" id="MobiDB-lite"/>
    </source>
</evidence>
<feature type="compositionally biased region" description="Basic residues" evidence="1">
    <location>
        <begin position="7"/>
        <end position="21"/>
    </location>
</feature>
<dbReference type="Gramene" id="AET4Gv20537000.11">
    <property type="protein sequence ID" value="AET4Gv20537000.11"/>
    <property type="gene ID" value="AET4Gv20537000"/>
</dbReference>
<evidence type="ECO:0000313" key="2">
    <source>
        <dbReference type="EnsemblPlants" id="AET4Gv20537000.11"/>
    </source>
</evidence>
<reference evidence="3" key="1">
    <citation type="journal article" date="2014" name="Science">
        <title>Ancient hybridizations among the ancestral genomes of bread wheat.</title>
        <authorList>
            <consortium name="International Wheat Genome Sequencing Consortium,"/>
            <person name="Marcussen T."/>
            <person name="Sandve S.R."/>
            <person name="Heier L."/>
            <person name="Spannagl M."/>
            <person name="Pfeifer M."/>
            <person name="Jakobsen K.S."/>
            <person name="Wulff B.B."/>
            <person name="Steuernagel B."/>
            <person name="Mayer K.F."/>
            <person name="Olsen O.A."/>
        </authorList>
    </citation>
    <scope>NUCLEOTIDE SEQUENCE [LARGE SCALE GENOMIC DNA]</scope>
    <source>
        <strain evidence="3">cv. AL8/78</strain>
    </source>
</reference>
<proteinExistence type="predicted"/>
<dbReference type="Proteomes" id="UP000015105">
    <property type="component" value="Chromosome 4D"/>
</dbReference>
<reference evidence="2" key="4">
    <citation type="submission" date="2019-03" db="UniProtKB">
        <authorList>
            <consortium name="EnsemblPlants"/>
        </authorList>
    </citation>
    <scope>IDENTIFICATION</scope>
</reference>
<keyword evidence="3" id="KW-1185">Reference proteome</keyword>
<sequence>RGPGRRASGRRGAGRARRVTGRARPCGGRGGELCLRHRRWRVGRACCWRRGAPYAAPRPPARQVCTLATTGSTGKRCSRWRRTSRLRWEVDTDAVLGGVHEIEGGQLRKADGGIASLSKFTLI</sequence>
<reference evidence="2" key="5">
    <citation type="journal article" date="2021" name="G3 (Bethesda)">
        <title>Aegilops tauschii genome assembly Aet v5.0 features greater sequence contiguity and improved annotation.</title>
        <authorList>
            <person name="Wang L."/>
            <person name="Zhu T."/>
            <person name="Rodriguez J.C."/>
            <person name="Deal K.R."/>
            <person name="Dubcovsky J."/>
            <person name="McGuire P.E."/>
            <person name="Lux T."/>
            <person name="Spannagl M."/>
            <person name="Mayer K.F.X."/>
            <person name="Baldrich P."/>
            <person name="Meyers B.C."/>
            <person name="Huo N."/>
            <person name="Gu Y.Q."/>
            <person name="Zhou H."/>
            <person name="Devos K.M."/>
            <person name="Bennetzen J.L."/>
            <person name="Unver T."/>
            <person name="Budak H."/>
            <person name="Gulick P.J."/>
            <person name="Galiba G."/>
            <person name="Kalapos B."/>
            <person name="Nelson D.R."/>
            <person name="Li P."/>
            <person name="You F.M."/>
            <person name="Luo M.C."/>
            <person name="Dvorak J."/>
        </authorList>
    </citation>
    <scope>NUCLEOTIDE SEQUENCE [LARGE SCALE GENOMIC DNA]</scope>
    <source>
        <strain evidence="2">cv. AL8/78</strain>
    </source>
</reference>
<reference evidence="3" key="2">
    <citation type="journal article" date="2017" name="Nat. Plants">
        <title>The Aegilops tauschii genome reveals multiple impacts of transposons.</title>
        <authorList>
            <person name="Zhao G."/>
            <person name="Zou C."/>
            <person name="Li K."/>
            <person name="Wang K."/>
            <person name="Li T."/>
            <person name="Gao L."/>
            <person name="Zhang X."/>
            <person name="Wang H."/>
            <person name="Yang Z."/>
            <person name="Liu X."/>
            <person name="Jiang W."/>
            <person name="Mao L."/>
            <person name="Kong X."/>
            <person name="Jiao Y."/>
            <person name="Jia J."/>
        </authorList>
    </citation>
    <scope>NUCLEOTIDE SEQUENCE [LARGE SCALE GENOMIC DNA]</scope>
    <source>
        <strain evidence="3">cv. AL8/78</strain>
    </source>
</reference>
<dbReference type="AlphaFoldDB" id="A0A453IEK0"/>
<name>A0A453IEK0_AEGTS</name>
<feature type="region of interest" description="Disordered" evidence="1">
    <location>
        <begin position="1"/>
        <end position="26"/>
    </location>
</feature>
<evidence type="ECO:0000313" key="3">
    <source>
        <dbReference type="Proteomes" id="UP000015105"/>
    </source>
</evidence>
<accession>A0A453IEK0</accession>
<organism evidence="2 3">
    <name type="scientific">Aegilops tauschii subsp. strangulata</name>
    <name type="common">Goatgrass</name>
    <dbReference type="NCBI Taxonomy" id="200361"/>
    <lineage>
        <taxon>Eukaryota</taxon>
        <taxon>Viridiplantae</taxon>
        <taxon>Streptophyta</taxon>
        <taxon>Embryophyta</taxon>
        <taxon>Tracheophyta</taxon>
        <taxon>Spermatophyta</taxon>
        <taxon>Magnoliopsida</taxon>
        <taxon>Liliopsida</taxon>
        <taxon>Poales</taxon>
        <taxon>Poaceae</taxon>
        <taxon>BOP clade</taxon>
        <taxon>Pooideae</taxon>
        <taxon>Triticodae</taxon>
        <taxon>Triticeae</taxon>
        <taxon>Triticinae</taxon>
        <taxon>Aegilops</taxon>
    </lineage>
</organism>
<dbReference type="EnsemblPlants" id="AET4Gv20537000.11">
    <property type="protein sequence ID" value="AET4Gv20537000.11"/>
    <property type="gene ID" value="AET4Gv20537000"/>
</dbReference>
<reference evidence="2" key="3">
    <citation type="journal article" date="2017" name="Nature">
        <title>Genome sequence of the progenitor of the wheat D genome Aegilops tauschii.</title>
        <authorList>
            <person name="Luo M.C."/>
            <person name="Gu Y.Q."/>
            <person name="Puiu D."/>
            <person name="Wang H."/>
            <person name="Twardziok S.O."/>
            <person name="Deal K.R."/>
            <person name="Huo N."/>
            <person name="Zhu T."/>
            <person name="Wang L."/>
            <person name="Wang Y."/>
            <person name="McGuire P.E."/>
            <person name="Liu S."/>
            <person name="Long H."/>
            <person name="Ramasamy R.K."/>
            <person name="Rodriguez J.C."/>
            <person name="Van S.L."/>
            <person name="Yuan L."/>
            <person name="Wang Z."/>
            <person name="Xia Z."/>
            <person name="Xiao L."/>
            <person name="Anderson O.D."/>
            <person name="Ouyang S."/>
            <person name="Liang Y."/>
            <person name="Zimin A.V."/>
            <person name="Pertea G."/>
            <person name="Qi P."/>
            <person name="Bennetzen J.L."/>
            <person name="Dai X."/>
            <person name="Dawson M.W."/>
            <person name="Muller H.G."/>
            <person name="Kugler K."/>
            <person name="Rivarola-Duarte L."/>
            <person name="Spannagl M."/>
            <person name="Mayer K.F.X."/>
            <person name="Lu F.H."/>
            <person name="Bevan M.W."/>
            <person name="Leroy P."/>
            <person name="Li P."/>
            <person name="You F.M."/>
            <person name="Sun Q."/>
            <person name="Liu Z."/>
            <person name="Lyons E."/>
            <person name="Wicker T."/>
            <person name="Salzberg S.L."/>
            <person name="Devos K.M."/>
            <person name="Dvorak J."/>
        </authorList>
    </citation>
    <scope>NUCLEOTIDE SEQUENCE [LARGE SCALE GENOMIC DNA]</scope>
    <source>
        <strain evidence="2">cv. AL8/78</strain>
    </source>
</reference>